<protein>
    <submittedName>
        <fullName evidence="1">Uncharacterized protein</fullName>
    </submittedName>
</protein>
<proteinExistence type="predicted"/>
<organism evidence="1 2">
    <name type="scientific">Lophiostoma macrostomum CBS 122681</name>
    <dbReference type="NCBI Taxonomy" id="1314788"/>
    <lineage>
        <taxon>Eukaryota</taxon>
        <taxon>Fungi</taxon>
        <taxon>Dikarya</taxon>
        <taxon>Ascomycota</taxon>
        <taxon>Pezizomycotina</taxon>
        <taxon>Dothideomycetes</taxon>
        <taxon>Pleosporomycetidae</taxon>
        <taxon>Pleosporales</taxon>
        <taxon>Lophiostomataceae</taxon>
        <taxon>Lophiostoma</taxon>
    </lineage>
</organism>
<name>A0A6A6T5M6_9PLEO</name>
<evidence type="ECO:0000313" key="2">
    <source>
        <dbReference type="Proteomes" id="UP000799324"/>
    </source>
</evidence>
<keyword evidence="2" id="KW-1185">Reference proteome</keyword>
<sequence>MSYSLNVNETPNGPPGNPTWIKAECETRGLPDMGDTEVLPCHRFVRPCPNCRRPLWVEERIRRCGPCKTFIPAYKCAYHDEPYLVRDPKIALSTCPGGCTAPQASGA</sequence>
<dbReference type="AlphaFoldDB" id="A0A6A6T5M6"/>
<dbReference type="EMBL" id="MU004361">
    <property type="protein sequence ID" value="KAF2654587.1"/>
    <property type="molecule type" value="Genomic_DNA"/>
</dbReference>
<evidence type="ECO:0000313" key="1">
    <source>
        <dbReference type="EMBL" id="KAF2654587.1"/>
    </source>
</evidence>
<dbReference type="Proteomes" id="UP000799324">
    <property type="component" value="Unassembled WGS sequence"/>
</dbReference>
<accession>A0A6A6T5M6</accession>
<gene>
    <name evidence="1" type="ORF">K491DRAFT_679515</name>
</gene>
<reference evidence="1" key="1">
    <citation type="journal article" date="2020" name="Stud. Mycol.">
        <title>101 Dothideomycetes genomes: a test case for predicting lifestyles and emergence of pathogens.</title>
        <authorList>
            <person name="Haridas S."/>
            <person name="Albert R."/>
            <person name="Binder M."/>
            <person name="Bloem J."/>
            <person name="Labutti K."/>
            <person name="Salamov A."/>
            <person name="Andreopoulos B."/>
            <person name="Baker S."/>
            <person name="Barry K."/>
            <person name="Bills G."/>
            <person name="Bluhm B."/>
            <person name="Cannon C."/>
            <person name="Castanera R."/>
            <person name="Culley D."/>
            <person name="Daum C."/>
            <person name="Ezra D."/>
            <person name="Gonzalez J."/>
            <person name="Henrissat B."/>
            <person name="Kuo A."/>
            <person name="Liang C."/>
            <person name="Lipzen A."/>
            <person name="Lutzoni F."/>
            <person name="Magnuson J."/>
            <person name="Mondo S."/>
            <person name="Nolan M."/>
            <person name="Ohm R."/>
            <person name="Pangilinan J."/>
            <person name="Park H.-J."/>
            <person name="Ramirez L."/>
            <person name="Alfaro M."/>
            <person name="Sun H."/>
            <person name="Tritt A."/>
            <person name="Yoshinaga Y."/>
            <person name="Zwiers L.-H."/>
            <person name="Turgeon B."/>
            <person name="Goodwin S."/>
            <person name="Spatafora J."/>
            <person name="Crous P."/>
            <person name="Grigoriev I."/>
        </authorList>
    </citation>
    <scope>NUCLEOTIDE SEQUENCE</scope>
    <source>
        <strain evidence="1">CBS 122681</strain>
    </source>
</reference>